<dbReference type="InterPro" id="IPR036291">
    <property type="entry name" value="NAD(P)-bd_dom_sf"/>
</dbReference>
<dbReference type="SUPFAM" id="SSF51735">
    <property type="entry name" value="NAD(P)-binding Rossmann-fold domains"/>
    <property type="match status" value="1"/>
</dbReference>
<dbReference type="OrthoDB" id="1933717at2759"/>
<dbReference type="Proteomes" id="UP000813444">
    <property type="component" value="Unassembled WGS sequence"/>
</dbReference>
<accession>A0A8K0SDI0</accession>
<reference evidence="1" key="1">
    <citation type="journal article" date="2021" name="Nat. Commun.">
        <title>Genetic determinants of endophytism in the Arabidopsis root mycobiome.</title>
        <authorList>
            <person name="Mesny F."/>
            <person name="Miyauchi S."/>
            <person name="Thiergart T."/>
            <person name="Pickel B."/>
            <person name="Atanasova L."/>
            <person name="Karlsson M."/>
            <person name="Huettel B."/>
            <person name="Barry K.W."/>
            <person name="Haridas S."/>
            <person name="Chen C."/>
            <person name="Bauer D."/>
            <person name="Andreopoulos W."/>
            <person name="Pangilinan J."/>
            <person name="LaButti K."/>
            <person name="Riley R."/>
            <person name="Lipzen A."/>
            <person name="Clum A."/>
            <person name="Drula E."/>
            <person name="Henrissat B."/>
            <person name="Kohler A."/>
            <person name="Grigoriev I.V."/>
            <person name="Martin F.M."/>
            <person name="Hacquard S."/>
        </authorList>
    </citation>
    <scope>NUCLEOTIDE SEQUENCE</scope>
    <source>
        <strain evidence="1">MPI-CAGE-CH-0235</strain>
    </source>
</reference>
<dbReference type="AlphaFoldDB" id="A0A8K0SDI0"/>
<comment type="caution">
    <text evidence="1">The sequence shown here is derived from an EMBL/GenBank/DDBJ whole genome shotgun (WGS) entry which is preliminary data.</text>
</comment>
<organism evidence="1 2">
    <name type="scientific">Stachybotrys elegans</name>
    <dbReference type="NCBI Taxonomy" id="80388"/>
    <lineage>
        <taxon>Eukaryota</taxon>
        <taxon>Fungi</taxon>
        <taxon>Dikarya</taxon>
        <taxon>Ascomycota</taxon>
        <taxon>Pezizomycotina</taxon>
        <taxon>Sordariomycetes</taxon>
        <taxon>Hypocreomycetidae</taxon>
        <taxon>Hypocreales</taxon>
        <taxon>Stachybotryaceae</taxon>
        <taxon>Stachybotrys</taxon>
    </lineage>
</organism>
<keyword evidence="2" id="KW-1185">Reference proteome</keyword>
<sequence length="72" mass="7674">MLPASSAYAASKLVLCKVVENLATEHPDVFVAAVHPGMVETVVFTKGGAKADTLRSNSQHTFLYGYPVPSRP</sequence>
<protein>
    <submittedName>
        <fullName evidence="1">Uncharacterized protein</fullName>
    </submittedName>
</protein>
<name>A0A8K0SDI0_9HYPO</name>
<proteinExistence type="predicted"/>
<evidence type="ECO:0000313" key="2">
    <source>
        <dbReference type="Proteomes" id="UP000813444"/>
    </source>
</evidence>
<dbReference type="Gene3D" id="3.40.50.720">
    <property type="entry name" value="NAD(P)-binding Rossmann-like Domain"/>
    <property type="match status" value="1"/>
</dbReference>
<evidence type="ECO:0000313" key="1">
    <source>
        <dbReference type="EMBL" id="KAH7303659.1"/>
    </source>
</evidence>
<gene>
    <name evidence="1" type="ORF">B0I35DRAFT_485023</name>
</gene>
<dbReference type="EMBL" id="JAGPNK010000030">
    <property type="protein sequence ID" value="KAH7303659.1"/>
    <property type="molecule type" value="Genomic_DNA"/>
</dbReference>